<dbReference type="AlphaFoldDB" id="A0A1S3IEC0"/>
<feature type="compositionally biased region" description="Polar residues" evidence="2">
    <location>
        <begin position="251"/>
        <end position="286"/>
    </location>
</feature>
<keyword evidence="4" id="KW-1185">Reference proteome</keyword>
<dbReference type="GeneID" id="106163229"/>
<dbReference type="InterPro" id="IPR026161">
    <property type="entry name" value="FAM178"/>
</dbReference>
<dbReference type="PANTHER" id="PTHR16046">
    <property type="entry name" value="SMC5-SMC6 COMPLEX LOCALIZATION FACTOR 2"/>
    <property type="match status" value="1"/>
</dbReference>
<feature type="region of interest" description="Disordered" evidence="2">
    <location>
        <begin position="187"/>
        <end position="307"/>
    </location>
</feature>
<reference evidence="5" key="1">
    <citation type="submission" date="2025-08" db="UniProtKB">
        <authorList>
            <consortium name="RefSeq"/>
        </authorList>
    </citation>
    <scope>IDENTIFICATION</scope>
    <source>
        <tissue evidence="5">Gonads</tissue>
    </source>
</reference>
<dbReference type="KEGG" id="lak:106163229"/>
<feature type="compositionally biased region" description="Acidic residues" evidence="2">
    <location>
        <begin position="196"/>
        <end position="210"/>
    </location>
</feature>
<feature type="compositionally biased region" description="Polar residues" evidence="2">
    <location>
        <begin position="225"/>
        <end position="243"/>
    </location>
</feature>
<evidence type="ECO:0000259" key="3">
    <source>
        <dbReference type="Pfam" id="PF14816"/>
    </source>
</evidence>
<dbReference type="InParanoid" id="A0A1S3IEC0"/>
<sequence>MTSLLDAFPAEDWPQQAIELCSVMCGLSEHHHSKVHLVQNIWPVTERGLYLQRRLAYAMLKNTVQGSVEFSDVTEFKVHNLFPLVSKLSPKVNPDFYLLHSQLLFLDAAVGNEPLKAAEKEDLGHMIELVRGLMGDIRDSTKQPDRAVVKDMMVRMASKWTFMKQAMGSRQMNLYNFATSETKLQVEQVHCSQDSDQSDSEESEQVEEGESSNPSDSEDDKGHSSRTVQSTNLPSSLNDSVSASLEEVNGNLVSSGSTADNVDSQDPASSGREGQTVQSGVNNSPRKSVRMVFRRPHNKMTLDDGFEDNYRQENVPCLGISTKRTFSDEDEGGGEEDDDDELPEL</sequence>
<feature type="compositionally biased region" description="Acidic residues" evidence="2">
    <location>
        <begin position="328"/>
        <end position="345"/>
    </location>
</feature>
<organism evidence="4 5">
    <name type="scientific">Lingula anatina</name>
    <name type="common">Brachiopod</name>
    <name type="synonym">Lingula unguis</name>
    <dbReference type="NCBI Taxonomy" id="7574"/>
    <lineage>
        <taxon>Eukaryota</taxon>
        <taxon>Metazoa</taxon>
        <taxon>Spiralia</taxon>
        <taxon>Lophotrochozoa</taxon>
        <taxon>Brachiopoda</taxon>
        <taxon>Linguliformea</taxon>
        <taxon>Lingulata</taxon>
        <taxon>Lingulida</taxon>
        <taxon>Linguloidea</taxon>
        <taxon>Lingulidae</taxon>
        <taxon>Lingula</taxon>
    </lineage>
</organism>
<comment type="similarity">
    <text evidence="1">Belongs to the FAM178 family.</text>
</comment>
<dbReference type="Pfam" id="PF14816">
    <property type="entry name" value="CANIN"/>
    <property type="match status" value="1"/>
</dbReference>
<evidence type="ECO:0000256" key="1">
    <source>
        <dbReference type="ARBA" id="ARBA00010311"/>
    </source>
</evidence>
<feature type="region of interest" description="Disordered" evidence="2">
    <location>
        <begin position="320"/>
        <end position="345"/>
    </location>
</feature>
<dbReference type="OrthoDB" id="6158547at2759"/>
<dbReference type="RefSeq" id="XP_013396206.1">
    <property type="nucleotide sequence ID" value="XM_013540752.2"/>
</dbReference>
<evidence type="ECO:0000313" key="5">
    <source>
        <dbReference type="RefSeq" id="XP_013396206.1"/>
    </source>
</evidence>
<evidence type="ECO:0000313" key="4">
    <source>
        <dbReference type="Proteomes" id="UP000085678"/>
    </source>
</evidence>
<accession>A0A1S3IEC0</accession>
<proteinExistence type="inferred from homology"/>
<evidence type="ECO:0000256" key="2">
    <source>
        <dbReference type="SAM" id="MobiDB-lite"/>
    </source>
</evidence>
<feature type="domain" description="Coiled-coil SMC6 And NSE5 INteracting (CANIN)" evidence="3">
    <location>
        <begin position="11"/>
        <end position="58"/>
    </location>
</feature>
<dbReference type="InterPro" id="IPR044276">
    <property type="entry name" value="CANIN_dom"/>
</dbReference>
<name>A0A1S3IEC0_LINAN</name>
<gene>
    <name evidence="5" type="primary">LOC106163229</name>
</gene>
<dbReference type="PANTHER" id="PTHR16046:SF9">
    <property type="entry name" value="SMC5-SMC6 COMPLEX LOCALIZATION FACTOR PROTEIN 2"/>
    <property type="match status" value="1"/>
</dbReference>
<dbReference type="Proteomes" id="UP000085678">
    <property type="component" value="Unplaced"/>
</dbReference>
<protein>
    <submittedName>
        <fullName evidence="5">Uncharacterized protein LOC106163229</fullName>
    </submittedName>
</protein>
<feature type="compositionally biased region" description="Basic residues" evidence="2">
    <location>
        <begin position="287"/>
        <end position="298"/>
    </location>
</feature>